<comment type="caution">
    <text evidence="1">The sequence shown here is derived from an EMBL/GenBank/DDBJ whole genome shotgun (WGS) entry which is preliminary data.</text>
</comment>
<sequence length="79" mass="8990">LQMSKKSAIRNEKSNICERCDQEPDRCHSHLFRSPSADSDKYHSPLSAFPDNLSLLCCGTEPFPTMFVGLSDFFCIFLE</sequence>
<dbReference type="AlphaFoldDB" id="A0A7J7FLA2"/>
<reference evidence="1 2" key="1">
    <citation type="journal article" date="2020" name="Mol. Biol. Evol.">
        <title>Interspecific Gene Flow and the Evolution of Specialization in Black and White Rhinoceros.</title>
        <authorList>
            <person name="Moodley Y."/>
            <person name="Westbury M.V."/>
            <person name="Russo I.M."/>
            <person name="Gopalakrishnan S."/>
            <person name="Rakotoarivelo A."/>
            <person name="Olsen R.A."/>
            <person name="Prost S."/>
            <person name="Tunstall T."/>
            <person name="Ryder O.A."/>
            <person name="Dalen L."/>
            <person name="Bruford M.W."/>
        </authorList>
    </citation>
    <scope>NUCLEOTIDE SEQUENCE [LARGE SCALE GENOMIC DNA]</scope>
    <source>
        <strain evidence="1">SBR-YM</strain>
        <tissue evidence="1">Skin</tissue>
    </source>
</reference>
<feature type="non-terminal residue" evidence="1">
    <location>
        <position position="1"/>
    </location>
</feature>
<keyword evidence="2" id="KW-1185">Reference proteome</keyword>
<gene>
    <name evidence="1" type="ORF">HPG69_015019</name>
</gene>
<evidence type="ECO:0000313" key="1">
    <source>
        <dbReference type="EMBL" id="KAF5928414.1"/>
    </source>
</evidence>
<proteinExistence type="predicted"/>
<feature type="non-terminal residue" evidence="1">
    <location>
        <position position="79"/>
    </location>
</feature>
<accession>A0A7J7FLA2</accession>
<organism evidence="1 2">
    <name type="scientific">Diceros bicornis minor</name>
    <name type="common">South-central black rhinoceros</name>
    <dbReference type="NCBI Taxonomy" id="77932"/>
    <lineage>
        <taxon>Eukaryota</taxon>
        <taxon>Metazoa</taxon>
        <taxon>Chordata</taxon>
        <taxon>Craniata</taxon>
        <taxon>Vertebrata</taxon>
        <taxon>Euteleostomi</taxon>
        <taxon>Mammalia</taxon>
        <taxon>Eutheria</taxon>
        <taxon>Laurasiatheria</taxon>
        <taxon>Perissodactyla</taxon>
        <taxon>Rhinocerotidae</taxon>
        <taxon>Diceros</taxon>
    </lineage>
</organism>
<name>A0A7J7FLA2_DICBM</name>
<evidence type="ECO:0000313" key="2">
    <source>
        <dbReference type="Proteomes" id="UP000551758"/>
    </source>
</evidence>
<dbReference type="EMBL" id="JACDTQ010000370">
    <property type="protein sequence ID" value="KAF5928414.1"/>
    <property type="molecule type" value="Genomic_DNA"/>
</dbReference>
<protein>
    <submittedName>
        <fullName evidence="1">Uncharacterized protein</fullName>
    </submittedName>
</protein>
<dbReference type="Proteomes" id="UP000551758">
    <property type="component" value="Unassembled WGS sequence"/>
</dbReference>